<protein>
    <submittedName>
        <fullName evidence="2">Uncharacterized protein</fullName>
    </submittedName>
</protein>
<accession>A0A4V5ZPZ4</accession>
<comment type="caution">
    <text evidence="2">The sequence shown here is derived from an EMBL/GenBank/DDBJ whole genome shotgun (WGS) entry which is preliminary data.</text>
</comment>
<proteinExistence type="predicted"/>
<name>A0A4V5ZPZ4_9GAMM</name>
<dbReference type="AlphaFoldDB" id="A0A4V5ZPZ4"/>
<feature type="signal peptide" evidence="1">
    <location>
        <begin position="1"/>
        <end position="17"/>
    </location>
</feature>
<keyword evidence="3" id="KW-1185">Reference proteome</keyword>
<reference evidence="2 3" key="1">
    <citation type="submission" date="2019-04" db="EMBL/GenBank/DDBJ databases">
        <title>Reference strain of H23.</title>
        <authorList>
            <person name="Luo X."/>
        </authorList>
    </citation>
    <scope>NUCLEOTIDE SEQUENCE [LARGE SCALE GENOMIC DNA]</scope>
    <source>
        <strain evidence="2 3">H23</strain>
    </source>
</reference>
<feature type="chain" id="PRO_5020814384" evidence="1">
    <location>
        <begin position="18"/>
        <end position="98"/>
    </location>
</feature>
<dbReference type="EMBL" id="SZUA01000002">
    <property type="protein sequence ID" value="TKR31053.1"/>
    <property type="molecule type" value="Genomic_DNA"/>
</dbReference>
<dbReference type="OrthoDB" id="9873362at2"/>
<keyword evidence="1" id="KW-0732">Signal</keyword>
<sequence>MRYLLLLTLCAIPQAYAQDALPVPARADFVKRDCVPAMTRQLGNDAAAATFAHAACECSYRLLSDRQTMTREQFDAAGTVCRAEFEQDNAAFVRKYAE</sequence>
<gene>
    <name evidence="2" type="ORF">FCE95_13380</name>
</gene>
<dbReference type="RefSeq" id="WP_137267483.1">
    <property type="nucleotide sequence ID" value="NZ_SZUA01000002.1"/>
</dbReference>
<dbReference type="Proteomes" id="UP000308707">
    <property type="component" value="Unassembled WGS sequence"/>
</dbReference>
<organism evidence="2 3">
    <name type="scientific">Luteimonas gilva</name>
    <dbReference type="NCBI Taxonomy" id="2572684"/>
    <lineage>
        <taxon>Bacteria</taxon>
        <taxon>Pseudomonadati</taxon>
        <taxon>Pseudomonadota</taxon>
        <taxon>Gammaproteobacteria</taxon>
        <taxon>Lysobacterales</taxon>
        <taxon>Lysobacteraceae</taxon>
        <taxon>Luteimonas</taxon>
    </lineage>
</organism>
<evidence type="ECO:0000256" key="1">
    <source>
        <dbReference type="SAM" id="SignalP"/>
    </source>
</evidence>
<evidence type="ECO:0000313" key="2">
    <source>
        <dbReference type="EMBL" id="TKR31053.1"/>
    </source>
</evidence>
<evidence type="ECO:0000313" key="3">
    <source>
        <dbReference type="Proteomes" id="UP000308707"/>
    </source>
</evidence>